<dbReference type="AlphaFoldDB" id="A0A7I7K7R5"/>
<dbReference type="PANTHER" id="PTHR47197">
    <property type="entry name" value="PROTEIN NIRF"/>
    <property type="match status" value="1"/>
</dbReference>
<dbReference type="PANTHER" id="PTHR47197:SF3">
    <property type="entry name" value="DIHYDRO-HEME D1 DEHYDROGENASE"/>
    <property type="match status" value="1"/>
</dbReference>
<dbReference type="Proteomes" id="UP000467006">
    <property type="component" value="Chromosome"/>
</dbReference>
<evidence type="ECO:0000313" key="1">
    <source>
        <dbReference type="EMBL" id="BBX19541.1"/>
    </source>
</evidence>
<dbReference type="SUPFAM" id="SSF50974">
    <property type="entry name" value="Nitrous oxide reductase, N-terminal domain"/>
    <property type="match status" value="1"/>
</dbReference>
<evidence type="ECO:0000313" key="2">
    <source>
        <dbReference type="Proteomes" id="UP000467006"/>
    </source>
</evidence>
<dbReference type="OrthoDB" id="9774579at2"/>
<organism evidence="1 2">
    <name type="scientific">Mycolicibacterium duvalii</name>
    <dbReference type="NCBI Taxonomy" id="39688"/>
    <lineage>
        <taxon>Bacteria</taxon>
        <taxon>Bacillati</taxon>
        <taxon>Actinomycetota</taxon>
        <taxon>Actinomycetes</taxon>
        <taxon>Mycobacteriales</taxon>
        <taxon>Mycobacteriaceae</taxon>
        <taxon>Mycolicibacterium</taxon>
    </lineage>
</organism>
<dbReference type="EMBL" id="AP022563">
    <property type="protein sequence ID" value="BBX19541.1"/>
    <property type="molecule type" value="Genomic_DNA"/>
</dbReference>
<gene>
    <name evidence="1" type="ORF">MDUV_44010</name>
</gene>
<dbReference type="KEGG" id="mdu:MDUV_44010"/>
<dbReference type="NCBIfam" id="TIGR02276">
    <property type="entry name" value="beta_rpt_yvtn"/>
    <property type="match status" value="1"/>
</dbReference>
<keyword evidence="2" id="KW-1185">Reference proteome</keyword>
<dbReference type="InterPro" id="IPR048433">
    <property type="entry name" value="YNCE-like_beta-prop"/>
</dbReference>
<accession>A0A7I7K7R5</accession>
<dbReference type="InterPro" id="IPR011045">
    <property type="entry name" value="N2O_reductase_N"/>
</dbReference>
<dbReference type="RefSeq" id="WP_098003669.1">
    <property type="nucleotide sequence ID" value="NZ_AP022563.1"/>
</dbReference>
<dbReference type="Pfam" id="PF21783">
    <property type="entry name" value="YNCE"/>
    <property type="match status" value="1"/>
</dbReference>
<proteinExistence type="predicted"/>
<dbReference type="Gene3D" id="2.130.10.10">
    <property type="entry name" value="YVTN repeat-like/Quinoprotein amine dehydrogenase"/>
    <property type="match status" value="2"/>
</dbReference>
<dbReference type="InterPro" id="IPR011964">
    <property type="entry name" value="YVTN_b-propeller_repeat"/>
</dbReference>
<protein>
    <submittedName>
        <fullName evidence="1">Uncharacterized protein</fullName>
    </submittedName>
</protein>
<dbReference type="PROSITE" id="PS51257">
    <property type="entry name" value="PROKAR_LIPOPROTEIN"/>
    <property type="match status" value="1"/>
</dbReference>
<name>A0A7I7K7R5_9MYCO</name>
<dbReference type="InterPro" id="IPR051200">
    <property type="entry name" value="Host-pathogen_enzymatic-act"/>
</dbReference>
<sequence>MVPATTRTSSETRSSVRVVAAVCAALLAAALVGCSGGGRETATTPVGPEPAPQVSGSVWVADETGNSLTVLDTATNTVATTLTGIQAPHNVQVGTDPGTVYATSADSSLVAAIDAESYKVIATARTGPHPAHVIDAPNGKVYVANSEDGTVSVFRRQNLEPMGRIEVGGMPHGLRAAADGSVIVVANHSAGALDVIDAGSDSVRFSVPVGDGPAQVAVSADGRFAYTGTTEPAAVVKVDLTARKIVGSAPVSAPPVQVFLTPDDATVVSADQGTPQAAGQNASVIDTATMTVEATVPTGAGPHGVVIDPTGRLAWVTDSYADTVSVIDLRSRTVTATVGVGAGPNGISYSPRPPSAGAPTVALDVPIPAEPAPAAGENEQVPGHHSEVPHQSGHG</sequence>
<dbReference type="InterPro" id="IPR015943">
    <property type="entry name" value="WD40/YVTN_repeat-like_dom_sf"/>
</dbReference>
<reference evidence="1 2" key="1">
    <citation type="journal article" date="2019" name="Emerg. Microbes Infect.">
        <title>Comprehensive subspecies identification of 175 nontuberculous mycobacteria species based on 7547 genomic profiles.</title>
        <authorList>
            <person name="Matsumoto Y."/>
            <person name="Kinjo T."/>
            <person name="Motooka D."/>
            <person name="Nabeya D."/>
            <person name="Jung N."/>
            <person name="Uechi K."/>
            <person name="Horii T."/>
            <person name="Iida T."/>
            <person name="Fujita J."/>
            <person name="Nakamura S."/>
        </authorList>
    </citation>
    <scope>NUCLEOTIDE SEQUENCE [LARGE SCALE GENOMIC DNA]</scope>
    <source>
        <strain evidence="1 2">JCM 6396</strain>
    </source>
</reference>